<dbReference type="EMBL" id="CP104067">
    <property type="protein sequence ID" value="WAH42539.1"/>
    <property type="molecule type" value="Genomic_DNA"/>
</dbReference>
<dbReference type="Pfam" id="PF08327">
    <property type="entry name" value="AHSA1"/>
    <property type="match status" value="1"/>
</dbReference>
<reference evidence="3" key="1">
    <citation type="submission" date="2022-08" db="EMBL/GenBank/DDBJ databases">
        <title>Alicyclobacillus fastidiosus DSM 17978, complete genome.</title>
        <authorList>
            <person name="Wang Q."/>
            <person name="Cai R."/>
            <person name="Wang Z."/>
        </authorList>
    </citation>
    <scope>NUCLEOTIDE SEQUENCE</scope>
    <source>
        <strain evidence="3">DSM 17978</strain>
    </source>
</reference>
<dbReference type="CDD" id="cd08899">
    <property type="entry name" value="SRPBCC_CalC_Aha1-like_6"/>
    <property type="match status" value="1"/>
</dbReference>
<protein>
    <submittedName>
        <fullName evidence="3">SRPBCC family protein</fullName>
    </submittedName>
</protein>
<keyword evidence="4" id="KW-1185">Reference proteome</keyword>
<sequence>MKSHILRNARLTRGDGDWVLVLERTLDHPLEDVFAALTEAEQVPSWAPFTTDRDLTATGVVGLSHIDMPEAEERQGEVLQVNAPRLLVLRWGDDILRWELSGDGERTVLVLRHRFADRKEAPSYAAGWHLCLDGLAGALTGEKMPSMVGHNAMKHGWRELYEQYAEAFQDTSAVLKDTANETREG</sequence>
<name>A0ABY6ZKC8_9BACL</name>
<dbReference type="Gene3D" id="3.30.530.20">
    <property type="match status" value="1"/>
</dbReference>
<dbReference type="Proteomes" id="UP001164761">
    <property type="component" value="Chromosome"/>
</dbReference>
<evidence type="ECO:0000313" key="4">
    <source>
        <dbReference type="Proteomes" id="UP001164761"/>
    </source>
</evidence>
<accession>A0ABY6ZKC8</accession>
<dbReference type="InterPro" id="IPR023393">
    <property type="entry name" value="START-like_dom_sf"/>
</dbReference>
<proteinExistence type="inferred from homology"/>
<gene>
    <name evidence="3" type="ORF">NZD89_03355</name>
</gene>
<organism evidence="3 4">
    <name type="scientific">Alicyclobacillus fastidiosus</name>
    <dbReference type="NCBI Taxonomy" id="392011"/>
    <lineage>
        <taxon>Bacteria</taxon>
        <taxon>Bacillati</taxon>
        <taxon>Bacillota</taxon>
        <taxon>Bacilli</taxon>
        <taxon>Bacillales</taxon>
        <taxon>Alicyclobacillaceae</taxon>
        <taxon>Alicyclobacillus</taxon>
    </lineage>
</organism>
<comment type="similarity">
    <text evidence="1">Belongs to the AHA1 family.</text>
</comment>
<evidence type="ECO:0000256" key="1">
    <source>
        <dbReference type="ARBA" id="ARBA00006817"/>
    </source>
</evidence>
<dbReference type="SUPFAM" id="SSF55961">
    <property type="entry name" value="Bet v1-like"/>
    <property type="match status" value="1"/>
</dbReference>
<dbReference type="InterPro" id="IPR013538">
    <property type="entry name" value="ASHA1/2-like_C"/>
</dbReference>
<evidence type="ECO:0000313" key="3">
    <source>
        <dbReference type="EMBL" id="WAH42539.1"/>
    </source>
</evidence>
<feature type="domain" description="Activator of Hsp90 ATPase homologue 1/2-like C-terminal" evidence="2">
    <location>
        <begin position="27"/>
        <end position="139"/>
    </location>
</feature>
<evidence type="ECO:0000259" key="2">
    <source>
        <dbReference type="Pfam" id="PF08327"/>
    </source>
</evidence>
<dbReference type="RefSeq" id="WP_268006410.1">
    <property type="nucleotide sequence ID" value="NZ_CP104067.1"/>
</dbReference>